<gene>
    <name evidence="16" type="primary">folKP</name>
    <name evidence="16" type="ORF">Bhyg_00350</name>
</gene>
<dbReference type="Pfam" id="PF00809">
    <property type="entry name" value="Pterin_bind"/>
    <property type="match status" value="1"/>
</dbReference>
<keyword evidence="14" id="KW-0511">Multifunctional enzyme</keyword>
<dbReference type="PANTHER" id="PTHR20941">
    <property type="entry name" value="FOLATE SYNTHESIS PROTEINS"/>
    <property type="match status" value="1"/>
</dbReference>
<dbReference type="InterPro" id="IPR006390">
    <property type="entry name" value="DHP_synth_dom"/>
</dbReference>
<evidence type="ECO:0000256" key="9">
    <source>
        <dbReference type="ARBA" id="ARBA00022741"/>
    </source>
</evidence>
<dbReference type="PROSITE" id="PS00794">
    <property type="entry name" value="HPPK"/>
    <property type="match status" value="1"/>
</dbReference>
<keyword evidence="7" id="KW-0808">Transferase</keyword>
<dbReference type="Gene3D" id="3.20.20.20">
    <property type="entry name" value="Dihydropteroate synthase-like"/>
    <property type="match status" value="1"/>
</dbReference>
<dbReference type="Pfam" id="PF01288">
    <property type="entry name" value="HPPK"/>
    <property type="match status" value="1"/>
</dbReference>
<dbReference type="PANTHER" id="PTHR20941:SF1">
    <property type="entry name" value="FOLIC ACID SYNTHESIS PROTEIN FOL1"/>
    <property type="match status" value="1"/>
</dbReference>
<evidence type="ECO:0000256" key="7">
    <source>
        <dbReference type="ARBA" id="ARBA00022679"/>
    </source>
</evidence>
<evidence type="ECO:0000256" key="5">
    <source>
        <dbReference type="ARBA" id="ARBA00005051"/>
    </source>
</evidence>
<dbReference type="CDD" id="cd00483">
    <property type="entry name" value="HPPK"/>
    <property type="match status" value="1"/>
</dbReference>
<dbReference type="GO" id="GO:0005524">
    <property type="term" value="F:ATP binding"/>
    <property type="evidence" value="ECO:0007669"/>
    <property type="project" value="UniProtKB-KW"/>
</dbReference>
<reference evidence="16" key="1">
    <citation type="submission" date="2022-07" db="EMBL/GenBank/DDBJ databases">
        <authorList>
            <person name="Trinca V."/>
            <person name="Uliana J.V.C."/>
            <person name="Torres T.T."/>
            <person name="Ward R.J."/>
            <person name="Monesi N."/>
        </authorList>
    </citation>
    <scope>NUCLEOTIDE SEQUENCE</scope>
    <source>
        <strain evidence="16">HSMRA1968</strain>
        <tissue evidence="16">Whole embryos</tissue>
    </source>
</reference>
<dbReference type="GO" id="GO:0005829">
    <property type="term" value="C:cytosol"/>
    <property type="evidence" value="ECO:0007669"/>
    <property type="project" value="TreeGrafter"/>
</dbReference>
<keyword evidence="8" id="KW-0479">Metal-binding</keyword>
<dbReference type="OrthoDB" id="8122391at2759"/>
<comment type="cofactor">
    <cofactor evidence="3">
        <name>Mg(2+)</name>
        <dbReference type="ChEBI" id="CHEBI:18420"/>
    </cofactor>
</comment>
<protein>
    <submittedName>
        <fullName evidence="16">Folate synthesis bifunctional protein</fullName>
    </submittedName>
</protein>
<evidence type="ECO:0000256" key="11">
    <source>
        <dbReference type="ARBA" id="ARBA00022840"/>
    </source>
</evidence>
<dbReference type="NCBIfam" id="TIGR01496">
    <property type="entry name" value="DHPS"/>
    <property type="match status" value="1"/>
</dbReference>
<keyword evidence="12" id="KW-0460">Magnesium</keyword>
<sequence>MIYISLGSNLGNRINNLNIAVNLLTQSCLRNVKSSIVLETKAILPDNAPTSWNKPFLNMVVVGDTDLSPDTLLKTIKLIESKIGRLATYEKWAPRIIDIDILLWDELQINTPKLTIPHPELSTRPFLQHLLALMEVSPWTKMPLTNSFSKSFVLHPSFVGIINITSDSFSDGGKFNNPDKAIEQIQELASDGASIIEIGGQSTRPGAVIHTPEEEYNKLKPVLDGITTLINNEMLKVSIDSFWSSTVEQILENYQISWINDVKGDFDDRTLKIIAEKGCKLCFMHSLSIPPNQELILSLKHRPISLIKEWGKQYIEHLLNIGFSQEDIILDPGIGFGKSSYQNIEILRHTQELKSLGVQVMVGHSRKSYIQAFSPTDAKNRDIETIAISLALKDKVDFLRVHNVKDHMRFFATHQNFQ</sequence>
<evidence type="ECO:0000313" key="17">
    <source>
        <dbReference type="Proteomes" id="UP001151699"/>
    </source>
</evidence>
<evidence type="ECO:0000256" key="3">
    <source>
        <dbReference type="ARBA" id="ARBA00001946"/>
    </source>
</evidence>
<dbReference type="NCBIfam" id="TIGR01498">
    <property type="entry name" value="folK"/>
    <property type="match status" value="1"/>
</dbReference>
<evidence type="ECO:0000256" key="10">
    <source>
        <dbReference type="ARBA" id="ARBA00022777"/>
    </source>
</evidence>
<evidence type="ECO:0000256" key="1">
    <source>
        <dbReference type="ARBA" id="ARBA00000012"/>
    </source>
</evidence>
<proteinExistence type="inferred from homology"/>
<dbReference type="GO" id="GO:0046654">
    <property type="term" value="P:tetrahydrofolate biosynthetic process"/>
    <property type="evidence" value="ECO:0007669"/>
    <property type="project" value="TreeGrafter"/>
</dbReference>
<dbReference type="GO" id="GO:0046656">
    <property type="term" value="P:folic acid biosynthetic process"/>
    <property type="evidence" value="ECO:0007669"/>
    <property type="project" value="UniProtKB-KW"/>
</dbReference>
<comment type="similarity">
    <text evidence="6">In the C-terminal section; belongs to the DHPS family.</text>
</comment>
<evidence type="ECO:0000256" key="14">
    <source>
        <dbReference type="ARBA" id="ARBA00023268"/>
    </source>
</evidence>
<comment type="pathway">
    <text evidence="5">Cofactor biosynthesis; tetrahydrofolate biosynthesis; 2-amino-4-hydroxy-6-hydroxymethyl-7,8-dihydropteridine diphosphate from 7,8-dihydroneopterin triphosphate: step 4/4.</text>
</comment>
<comment type="pathway">
    <text evidence="4">Cofactor biosynthesis; tetrahydrofolate biosynthesis; 7,8-dihydrofolate from 2-amino-4-hydroxy-6-hydroxymethyl-7,8-dihydropteridine diphosphate and 4-aminobenzoate: step 1/2.</text>
</comment>
<dbReference type="EMBL" id="WJQU01000001">
    <property type="protein sequence ID" value="KAJ6645148.1"/>
    <property type="molecule type" value="Genomic_DNA"/>
</dbReference>
<dbReference type="InterPro" id="IPR000550">
    <property type="entry name" value="Hppk"/>
</dbReference>
<evidence type="ECO:0000256" key="8">
    <source>
        <dbReference type="ARBA" id="ARBA00022723"/>
    </source>
</evidence>
<keyword evidence="17" id="KW-1185">Reference proteome</keyword>
<keyword evidence="10" id="KW-0418">Kinase</keyword>
<dbReference type="SUPFAM" id="SSF51717">
    <property type="entry name" value="Dihydropteroate synthetase-like"/>
    <property type="match status" value="1"/>
</dbReference>
<dbReference type="AlphaFoldDB" id="A0A9Q0N7X8"/>
<dbReference type="SUPFAM" id="SSF55083">
    <property type="entry name" value="6-hydroxymethyl-7,8-dihydropterin pyrophosphokinase, HPPK"/>
    <property type="match status" value="1"/>
</dbReference>
<evidence type="ECO:0000256" key="12">
    <source>
        <dbReference type="ARBA" id="ARBA00022842"/>
    </source>
</evidence>
<evidence type="ECO:0000313" key="16">
    <source>
        <dbReference type="EMBL" id="KAJ6645148.1"/>
    </source>
</evidence>
<keyword evidence="13" id="KW-0289">Folate biosynthesis</keyword>
<dbReference type="GO" id="GO:0046872">
    <property type="term" value="F:metal ion binding"/>
    <property type="evidence" value="ECO:0007669"/>
    <property type="project" value="UniProtKB-KW"/>
</dbReference>
<evidence type="ECO:0000256" key="6">
    <source>
        <dbReference type="ARBA" id="ARBA00009951"/>
    </source>
</evidence>
<organism evidence="16 17">
    <name type="scientific">Pseudolycoriella hygida</name>
    <dbReference type="NCBI Taxonomy" id="35572"/>
    <lineage>
        <taxon>Eukaryota</taxon>
        <taxon>Metazoa</taxon>
        <taxon>Ecdysozoa</taxon>
        <taxon>Arthropoda</taxon>
        <taxon>Hexapoda</taxon>
        <taxon>Insecta</taxon>
        <taxon>Pterygota</taxon>
        <taxon>Neoptera</taxon>
        <taxon>Endopterygota</taxon>
        <taxon>Diptera</taxon>
        <taxon>Nematocera</taxon>
        <taxon>Sciaroidea</taxon>
        <taxon>Sciaridae</taxon>
        <taxon>Pseudolycoriella</taxon>
    </lineage>
</organism>
<name>A0A9Q0N7X8_9DIPT</name>
<dbReference type="InterPro" id="IPR035907">
    <property type="entry name" value="Hppk_sf"/>
</dbReference>
<dbReference type="Gene3D" id="3.30.70.560">
    <property type="entry name" value="7,8-Dihydro-6-hydroxymethylpterin-pyrophosphokinase HPPK"/>
    <property type="match status" value="1"/>
</dbReference>
<dbReference type="InterPro" id="IPR045031">
    <property type="entry name" value="DHP_synth-like"/>
</dbReference>
<keyword evidence="11" id="KW-0067">ATP-binding</keyword>
<evidence type="ECO:0000256" key="4">
    <source>
        <dbReference type="ARBA" id="ARBA00004763"/>
    </source>
</evidence>
<dbReference type="Proteomes" id="UP001151699">
    <property type="component" value="Chromosome A"/>
</dbReference>
<keyword evidence="9" id="KW-0547">Nucleotide-binding</keyword>
<evidence type="ECO:0000256" key="2">
    <source>
        <dbReference type="ARBA" id="ARBA00000198"/>
    </source>
</evidence>
<evidence type="ECO:0000259" key="15">
    <source>
        <dbReference type="PROSITE" id="PS50972"/>
    </source>
</evidence>
<accession>A0A9Q0N7X8</accession>
<comment type="catalytic activity">
    <reaction evidence="1">
        <text>(7,8-dihydropterin-6-yl)methyl diphosphate + 4-aminobenzoate = 7,8-dihydropteroate + diphosphate</text>
        <dbReference type="Rhea" id="RHEA:19949"/>
        <dbReference type="ChEBI" id="CHEBI:17836"/>
        <dbReference type="ChEBI" id="CHEBI:17839"/>
        <dbReference type="ChEBI" id="CHEBI:33019"/>
        <dbReference type="ChEBI" id="CHEBI:72950"/>
        <dbReference type="EC" id="2.5.1.15"/>
    </reaction>
</comment>
<evidence type="ECO:0000256" key="13">
    <source>
        <dbReference type="ARBA" id="ARBA00022909"/>
    </source>
</evidence>
<dbReference type="PROSITE" id="PS50972">
    <property type="entry name" value="PTERIN_BINDING"/>
    <property type="match status" value="1"/>
</dbReference>
<dbReference type="GO" id="GO:0003848">
    <property type="term" value="F:2-amino-4-hydroxy-6-hydroxymethyldihydropteridine diphosphokinase activity"/>
    <property type="evidence" value="ECO:0007669"/>
    <property type="project" value="UniProtKB-EC"/>
</dbReference>
<feature type="domain" description="Pterin-binding" evidence="15">
    <location>
        <begin position="156"/>
        <end position="412"/>
    </location>
</feature>
<dbReference type="InterPro" id="IPR000489">
    <property type="entry name" value="Pterin-binding_dom"/>
</dbReference>
<comment type="caution">
    <text evidence="16">The sequence shown here is derived from an EMBL/GenBank/DDBJ whole genome shotgun (WGS) entry which is preliminary data.</text>
</comment>
<dbReference type="GO" id="GO:0004156">
    <property type="term" value="F:dihydropteroate synthase activity"/>
    <property type="evidence" value="ECO:0007669"/>
    <property type="project" value="UniProtKB-EC"/>
</dbReference>
<dbReference type="GO" id="GO:0016301">
    <property type="term" value="F:kinase activity"/>
    <property type="evidence" value="ECO:0007669"/>
    <property type="project" value="UniProtKB-KW"/>
</dbReference>
<dbReference type="InterPro" id="IPR011005">
    <property type="entry name" value="Dihydropteroate_synth-like_sf"/>
</dbReference>
<comment type="catalytic activity">
    <reaction evidence="2">
        <text>6-hydroxymethyl-7,8-dihydropterin + ATP = (7,8-dihydropterin-6-yl)methyl diphosphate + AMP + H(+)</text>
        <dbReference type="Rhea" id="RHEA:11412"/>
        <dbReference type="ChEBI" id="CHEBI:15378"/>
        <dbReference type="ChEBI" id="CHEBI:30616"/>
        <dbReference type="ChEBI" id="CHEBI:44841"/>
        <dbReference type="ChEBI" id="CHEBI:72950"/>
        <dbReference type="ChEBI" id="CHEBI:456215"/>
        <dbReference type="EC" id="2.7.6.3"/>
    </reaction>
</comment>